<feature type="domain" description="DUF7065" evidence="1">
    <location>
        <begin position="15"/>
        <end position="179"/>
    </location>
</feature>
<dbReference type="InterPro" id="IPR055493">
    <property type="entry name" value="DUF7065"/>
</dbReference>
<dbReference type="Pfam" id="PF23213">
    <property type="entry name" value="DUF7065"/>
    <property type="match status" value="1"/>
</dbReference>
<evidence type="ECO:0000259" key="1">
    <source>
        <dbReference type="Pfam" id="PF23213"/>
    </source>
</evidence>
<evidence type="ECO:0000313" key="3">
    <source>
        <dbReference type="Proteomes" id="UP000595446"/>
    </source>
</evidence>
<evidence type="ECO:0000313" key="2">
    <source>
        <dbReference type="EMBL" id="BCO36393.1"/>
    </source>
</evidence>
<dbReference type="EMBL" id="AP024237">
    <property type="protein sequence ID" value="BCO36393.1"/>
    <property type="molecule type" value="Genomic_DNA"/>
</dbReference>
<dbReference type="AlphaFoldDB" id="A0A2I3EH59"/>
<dbReference type="RefSeq" id="WP_048893870.1">
    <property type="nucleotide sequence ID" value="NZ_AP024237.1"/>
</dbReference>
<dbReference type="SUPFAM" id="SSF159245">
    <property type="entry name" value="AttH-like"/>
    <property type="match status" value="1"/>
</dbReference>
<dbReference type="OrthoDB" id="7054648at2"/>
<name>A0A2I3EH59_9MYCO</name>
<accession>A0A2I3EH59</accession>
<keyword evidence="3" id="KW-1185">Reference proteome</keyword>
<organism evidence="2 3">
    <name type="scientific">Mycobacterium heckeshornense</name>
    <dbReference type="NCBI Taxonomy" id="110505"/>
    <lineage>
        <taxon>Bacteria</taxon>
        <taxon>Bacillati</taxon>
        <taxon>Actinomycetota</taxon>
        <taxon>Actinomycetes</taxon>
        <taxon>Mycobacteriales</taxon>
        <taxon>Mycobacteriaceae</taxon>
        <taxon>Mycobacterium</taxon>
    </lineage>
</organism>
<dbReference type="Proteomes" id="UP000595446">
    <property type="component" value="Chromosome"/>
</dbReference>
<reference evidence="2 3" key="1">
    <citation type="submission" date="2020-12" db="EMBL/GenBank/DDBJ databases">
        <title>Complete genome sequence of Mycobacterium heckeshornense JCM 15655T, closely related to a pathogenic non-tuberculous mycobacterial species Mycobacterium xenopi.</title>
        <authorList>
            <person name="Yoshida M."/>
            <person name="Fukano H."/>
            <person name="Asakura T."/>
            <person name="Suzuki M."/>
            <person name="Hoshino Y."/>
        </authorList>
    </citation>
    <scope>NUCLEOTIDE SEQUENCE [LARGE SCALE GENOMIC DNA]</scope>
    <source>
        <strain evidence="2 3">JCM 15655</strain>
    </source>
</reference>
<protein>
    <recommendedName>
        <fullName evidence="1">DUF7065 domain-containing protein</fullName>
    </recommendedName>
</protein>
<gene>
    <name evidence="2" type="ORF">MHEC_28260</name>
</gene>
<sequence length="329" mass="37741">MVDTVRPEDDYFHTSTMTDSPFWNESAWFPFYVAERDLSGFVYINHRPNMNFSMTGVGLWDPSGEEMYDCLYHDWFEFAPLNSSTNTEMFDFATPNGLTLRCLEPQKAFTMHYDRDGCQLDLRFDATMGVANSGFPDGSEEWGPHHYEQGGRVTGTIRINGEEIAVDCGSNRDHSWGPRFYKDNPRGDFPWFNDGKGFAFQMYNVGTAPQDVDPIVGTTEPAITGWLQKDDKVAAVVTGSRKVVERRPDGVPWRLVIEGTDDLGRTVQAEGRCKNVLKWVPWARYLQFWSLCEWTLDDGSIQYGEAIEWFPGIQARNFLRGLRRQKSLR</sequence>
<proteinExistence type="predicted"/>
<dbReference type="STRING" id="110505.ACT16_23590"/>